<organism evidence="1">
    <name type="scientific">termite gut metagenome</name>
    <dbReference type="NCBI Taxonomy" id="433724"/>
    <lineage>
        <taxon>unclassified sequences</taxon>
        <taxon>metagenomes</taxon>
        <taxon>organismal metagenomes</taxon>
    </lineage>
</organism>
<reference evidence="1" key="1">
    <citation type="submission" date="2019-03" db="EMBL/GenBank/DDBJ databases">
        <title>Single cell metagenomics reveals metabolic interactions within the superorganism composed of flagellate Streblomastix strix and complex community of Bacteroidetes bacteria on its surface.</title>
        <authorList>
            <person name="Treitli S.C."/>
            <person name="Kolisko M."/>
            <person name="Husnik F."/>
            <person name="Keeling P."/>
            <person name="Hampl V."/>
        </authorList>
    </citation>
    <scope>NUCLEOTIDE SEQUENCE</scope>
    <source>
        <strain evidence="1">STM</strain>
    </source>
</reference>
<protein>
    <submittedName>
        <fullName evidence="1">Uncharacterized protein</fullName>
    </submittedName>
</protein>
<feature type="non-terminal residue" evidence="1">
    <location>
        <position position="1"/>
    </location>
</feature>
<evidence type="ECO:0000313" key="1">
    <source>
        <dbReference type="EMBL" id="KAA6312966.1"/>
    </source>
</evidence>
<dbReference type="AlphaFoldDB" id="A0A5J4PTK9"/>
<gene>
    <name evidence="1" type="ORF">EZS27_036190</name>
</gene>
<dbReference type="EMBL" id="SNRY01006277">
    <property type="protein sequence ID" value="KAA6312966.1"/>
    <property type="molecule type" value="Genomic_DNA"/>
</dbReference>
<comment type="caution">
    <text evidence="1">The sequence shown here is derived from an EMBL/GenBank/DDBJ whole genome shotgun (WGS) entry which is preliminary data.</text>
</comment>
<sequence length="48" mass="5217">AIVDMGKTIANNVNSYLTHFNKDVLPAHDAIEWAIQMGNTTKTDRSGG</sequence>
<accession>A0A5J4PTK9</accession>
<name>A0A5J4PTK9_9ZZZZ</name>
<proteinExistence type="predicted"/>